<evidence type="ECO:0000256" key="1">
    <source>
        <dbReference type="SAM" id="MobiDB-lite"/>
    </source>
</evidence>
<dbReference type="EMBL" id="MCFF01000042">
    <property type="protein sequence ID" value="ORZ07219.1"/>
    <property type="molecule type" value="Genomic_DNA"/>
</dbReference>
<keyword evidence="2" id="KW-0812">Transmembrane</keyword>
<dbReference type="GeneID" id="33572336"/>
<keyword evidence="2" id="KW-1133">Transmembrane helix</keyword>
<feature type="transmembrane region" description="Helical" evidence="2">
    <location>
        <begin position="161"/>
        <end position="181"/>
    </location>
</feature>
<feature type="compositionally biased region" description="Polar residues" evidence="1">
    <location>
        <begin position="602"/>
        <end position="618"/>
    </location>
</feature>
<comment type="caution">
    <text evidence="3">The sequence shown here is derived from an EMBL/GenBank/DDBJ whole genome shotgun (WGS) entry which is preliminary data.</text>
</comment>
<evidence type="ECO:0000256" key="2">
    <source>
        <dbReference type="SAM" id="Phobius"/>
    </source>
</evidence>
<feature type="compositionally biased region" description="Polar residues" evidence="1">
    <location>
        <begin position="201"/>
        <end position="217"/>
    </location>
</feature>
<dbReference type="InParanoid" id="A0A1Y2GE00"/>
<keyword evidence="2" id="KW-0472">Membrane</keyword>
<feature type="compositionally biased region" description="Low complexity" evidence="1">
    <location>
        <begin position="53"/>
        <end position="70"/>
    </location>
</feature>
<organism evidence="3 4">
    <name type="scientific">Lobosporangium transversale</name>
    <dbReference type="NCBI Taxonomy" id="64571"/>
    <lineage>
        <taxon>Eukaryota</taxon>
        <taxon>Fungi</taxon>
        <taxon>Fungi incertae sedis</taxon>
        <taxon>Mucoromycota</taxon>
        <taxon>Mortierellomycotina</taxon>
        <taxon>Mortierellomycetes</taxon>
        <taxon>Mortierellales</taxon>
        <taxon>Mortierellaceae</taxon>
        <taxon>Lobosporangium</taxon>
    </lineage>
</organism>
<protein>
    <submittedName>
        <fullName evidence="3">Uncharacterized protein</fullName>
    </submittedName>
</protein>
<accession>A0A1Y2GE00</accession>
<feature type="region of interest" description="Disordered" evidence="1">
    <location>
        <begin position="602"/>
        <end position="626"/>
    </location>
</feature>
<feature type="region of interest" description="Disordered" evidence="1">
    <location>
        <begin position="193"/>
        <end position="263"/>
    </location>
</feature>
<evidence type="ECO:0000313" key="3">
    <source>
        <dbReference type="EMBL" id="ORZ07219.1"/>
    </source>
</evidence>
<sequence>MSISIDSYESGSIEGLFGSQVEQRVAHHVDSDDEPERRQGLGRRMSDSKDTMNSINSTVATSSSSSDANGAPTRGYSWLVFLRNPWKKRYHRSQQHRHNLNSNNSRSWLGFSLYTRIPSSSTSTTTTSTITSSAYNMIRKIQMYTSLMITGAVSSKWRKSWFMSLILISVVLTALSGGYLLSQLQHPNDLGTVPLLREGTDSSNSNGLQLDTGPTSGSRRDKGWGKKQPVPAKEDPPFGASKGGETTDESDKPAKHLPSHESSSSSVRICSLEDVANGEWIYTSVKESKQEKVEVTTTPVDQNLSWTGYGQNGCRPHIWNERYLLTPSYGFNSNFTTTPLNSSSYLQADLQYAQHLKNFRWQLSPRQDPRHPNQFLSECQQPEMDVSDFVDILKRTPIVMIGDKFLEQEYLAIECMILGMQDQLYMDAGIKPTTGRIDTNDKSAAYEEGKEALVAGFEYRIESEMPSVIELKIAPGSRKQNHHPSIYRKAKPGQMRLVDRVSNLSLITFIRSDVLWDPGMFLVDPIHKHTVKTAKEISEMEANGLHPDCKVVGMALLCEPARIEHYRKTEANERDKSEGLTTTAASSTSSYWWQWWIGSDNAPSEQSKSSTGSNNNLGDQDGDKEEEEMLYGSDLDHDIINLKWTELLEAIVSDTAEHRARASMRKSTSEEDIERKPLVMISSGHFWEYDPKDVTTGFMDGWSNDAGKGHEEAKKMKALSKAERDQIRQSRDKRKKLLRQQYMRVLTNMLDYIKEKYPDLRVFVQTSVRRRPCGNDSDKYNKSIEELKDQEAALLNTLTKTVVARMQDPLYSFVDTKFLREFKGSVASTRHCSNFMMPGPLDTLVHHLYGELYRLDL</sequence>
<gene>
    <name evidence="3" type="ORF">BCR41DRAFT_424817</name>
</gene>
<reference evidence="3 4" key="1">
    <citation type="submission" date="2016-07" db="EMBL/GenBank/DDBJ databases">
        <title>Pervasive Adenine N6-methylation of Active Genes in Fungi.</title>
        <authorList>
            <consortium name="DOE Joint Genome Institute"/>
            <person name="Mondo S.J."/>
            <person name="Dannebaum R.O."/>
            <person name="Kuo R.C."/>
            <person name="Labutti K."/>
            <person name="Haridas S."/>
            <person name="Kuo A."/>
            <person name="Salamov A."/>
            <person name="Ahrendt S.R."/>
            <person name="Lipzen A."/>
            <person name="Sullivan W."/>
            <person name="Andreopoulos W.B."/>
            <person name="Clum A."/>
            <person name="Lindquist E."/>
            <person name="Daum C."/>
            <person name="Ramamoorthy G.K."/>
            <person name="Gryganskyi A."/>
            <person name="Culley D."/>
            <person name="Magnuson J.K."/>
            <person name="James T.Y."/>
            <person name="O'Malley M.A."/>
            <person name="Stajich J.E."/>
            <person name="Spatafora J.W."/>
            <person name="Visel A."/>
            <person name="Grigoriev I.V."/>
        </authorList>
    </citation>
    <scope>NUCLEOTIDE SEQUENCE [LARGE SCALE GENOMIC DNA]</scope>
    <source>
        <strain evidence="3 4">NRRL 3116</strain>
    </source>
</reference>
<keyword evidence="4" id="KW-1185">Reference proteome</keyword>
<dbReference type="AlphaFoldDB" id="A0A1Y2GE00"/>
<name>A0A1Y2GE00_9FUNG</name>
<dbReference type="OrthoDB" id="2382681at2759"/>
<feature type="region of interest" description="Disordered" evidence="1">
    <location>
        <begin position="24"/>
        <end position="70"/>
    </location>
</feature>
<dbReference type="Proteomes" id="UP000193648">
    <property type="component" value="Unassembled WGS sequence"/>
</dbReference>
<evidence type="ECO:0000313" key="4">
    <source>
        <dbReference type="Proteomes" id="UP000193648"/>
    </source>
</evidence>
<feature type="compositionally biased region" description="Basic and acidic residues" evidence="1">
    <location>
        <begin position="24"/>
        <end position="50"/>
    </location>
</feature>
<proteinExistence type="predicted"/>
<dbReference type="RefSeq" id="XP_021877882.1">
    <property type="nucleotide sequence ID" value="XM_022030494.1"/>
</dbReference>